<dbReference type="EMBL" id="JACCBU010000001">
    <property type="protein sequence ID" value="NYE74470.1"/>
    <property type="molecule type" value="Genomic_DNA"/>
</dbReference>
<keyword evidence="2" id="KW-1185">Reference proteome</keyword>
<evidence type="ECO:0000313" key="1">
    <source>
        <dbReference type="EMBL" id="NYE74470.1"/>
    </source>
</evidence>
<sequence>MTEPQLRVGAAETDLTPPLGAELAGLFETRPATGVESPLLAKAIAVQADGPPVVLITCDLLYLPATLTDLAKSIIAGRAGVPAERIVISCTHTHTGPATIRTGAGAAVDPHYLEDLPGRIAESAILACARLRPATIAVGTATVDGICFNRRYLTDDGFVITHFGNRSGEPRPAGPTDPTVTALLAEDGDGRPIALWANLSLHYVGIDDQTMISSDYYGRFAEAVRAQLGSDVIAVLCNGASGDINNVDPRRRVPITGTRRAILVARAVAGAALAATALAERSSAITVDARRLPFRAHRYPVTDDDRELAAKIIGDPSTEAWFSYAQGNPVPAPVAERFARNLLELDAMPPERPTAIGLITIGDLGLVALPGEVFVEHGLRLKEHSPHRLTAIIGLADDHLGYLPTRRAFEQGGYETWRSPTSWTRPGTGEDLVETVLKEWEGP</sequence>
<dbReference type="AlphaFoldDB" id="A0A7Y9ID09"/>
<gene>
    <name evidence="1" type="ORF">BKA15_005799</name>
</gene>
<protein>
    <recommendedName>
        <fullName evidence="3">Neutral/alkaline non-lysosomal ceramidase, N-terminal</fullName>
    </recommendedName>
</protein>
<proteinExistence type="predicted"/>
<dbReference type="RefSeq" id="WP_179756796.1">
    <property type="nucleotide sequence ID" value="NZ_JACCBU010000001.1"/>
</dbReference>
<comment type="caution">
    <text evidence="1">The sequence shown here is derived from an EMBL/GenBank/DDBJ whole genome shotgun (WGS) entry which is preliminary data.</text>
</comment>
<dbReference type="Proteomes" id="UP000569914">
    <property type="component" value="Unassembled WGS sequence"/>
</dbReference>
<name>A0A7Y9ID09_9ACTN</name>
<reference evidence="1 2" key="1">
    <citation type="submission" date="2020-07" db="EMBL/GenBank/DDBJ databases">
        <title>Sequencing the genomes of 1000 actinobacteria strains.</title>
        <authorList>
            <person name="Klenk H.-P."/>
        </authorList>
    </citation>
    <scope>NUCLEOTIDE SEQUENCE [LARGE SCALE GENOMIC DNA]</scope>
    <source>
        <strain evidence="1 2">DSM 22083</strain>
    </source>
</reference>
<evidence type="ECO:0000313" key="2">
    <source>
        <dbReference type="Proteomes" id="UP000569914"/>
    </source>
</evidence>
<accession>A0A7Y9ID09</accession>
<organism evidence="1 2">
    <name type="scientific">Microlunatus parietis</name>
    <dbReference type="NCBI Taxonomy" id="682979"/>
    <lineage>
        <taxon>Bacteria</taxon>
        <taxon>Bacillati</taxon>
        <taxon>Actinomycetota</taxon>
        <taxon>Actinomycetes</taxon>
        <taxon>Propionibacteriales</taxon>
        <taxon>Propionibacteriaceae</taxon>
        <taxon>Microlunatus</taxon>
    </lineage>
</organism>
<evidence type="ECO:0008006" key="3">
    <source>
        <dbReference type="Google" id="ProtNLM"/>
    </source>
</evidence>